<evidence type="ECO:0000259" key="12">
    <source>
        <dbReference type="PROSITE" id="PS50262"/>
    </source>
</evidence>
<dbReference type="FunFam" id="1.20.1070.10:FF:000013">
    <property type="entry name" value="Olfactory receptor"/>
    <property type="match status" value="1"/>
</dbReference>
<feature type="transmembrane region" description="Helical" evidence="11">
    <location>
        <begin position="29"/>
        <end position="52"/>
    </location>
</feature>
<feature type="transmembrane region" description="Helical" evidence="11">
    <location>
        <begin position="274"/>
        <end position="294"/>
    </location>
</feature>
<feature type="transmembrane region" description="Helical" evidence="11">
    <location>
        <begin position="202"/>
        <end position="228"/>
    </location>
</feature>
<dbReference type="OrthoDB" id="5969463at2759"/>
<protein>
    <submittedName>
        <fullName evidence="14">Olfactory receptor 52K1-like</fullName>
    </submittedName>
</protein>
<keyword evidence="4 11" id="KW-0812">Transmembrane</keyword>
<keyword evidence="13" id="KW-1185">Reference proteome</keyword>
<feature type="transmembrane region" description="Helical" evidence="11">
    <location>
        <begin position="103"/>
        <end position="122"/>
    </location>
</feature>
<keyword evidence="9" id="KW-0675">Receptor</keyword>
<evidence type="ECO:0000256" key="6">
    <source>
        <dbReference type="ARBA" id="ARBA00022989"/>
    </source>
</evidence>
<keyword evidence="8 11" id="KW-0472">Membrane</keyword>
<dbReference type="InterPro" id="IPR017452">
    <property type="entry name" value="GPCR_Rhodpsn_7TM"/>
</dbReference>
<evidence type="ECO:0000256" key="9">
    <source>
        <dbReference type="ARBA" id="ARBA00023170"/>
    </source>
</evidence>
<keyword evidence="3" id="KW-0716">Sensory transduction</keyword>
<keyword evidence="5" id="KW-0552">Olfaction</keyword>
<name>A0A6J2VP09_CHACN</name>
<comment type="subcellular location">
    <subcellularLocation>
        <location evidence="1">Cell membrane</location>
        <topology evidence="1">Multi-pass membrane protein</topology>
    </subcellularLocation>
</comment>
<dbReference type="GO" id="GO:0005886">
    <property type="term" value="C:plasma membrane"/>
    <property type="evidence" value="ECO:0007669"/>
    <property type="project" value="UniProtKB-SubCell"/>
</dbReference>
<dbReference type="PRINTS" id="PR00237">
    <property type="entry name" value="GPCRRHODOPSN"/>
</dbReference>
<keyword evidence="10" id="KW-0807">Transducer</keyword>
<dbReference type="AlphaFoldDB" id="A0A6J2VP09"/>
<dbReference type="Proteomes" id="UP000504632">
    <property type="component" value="Chromosome 6"/>
</dbReference>
<feature type="domain" description="G-protein coupled receptors family 1 profile" evidence="12">
    <location>
        <begin position="43"/>
        <end position="292"/>
    </location>
</feature>
<dbReference type="GO" id="GO:0004984">
    <property type="term" value="F:olfactory receptor activity"/>
    <property type="evidence" value="ECO:0007669"/>
    <property type="project" value="InterPro"/>
</dbReference>
<evidence type="ECO:0000256" key="8">
    <source>
        <dbReference type="ARBA" id="ARBA00023136"/>
    </source>
</evidence>
<evidence type="ECO:0000313" key="14">
    <source>
        <dbReference type="RefSeq" id="XP_030633802.1"/>
    </source>
</evidence>
<feature type="transmembrane region" description="Helical" evidence="11">
    <location>
        <begin position="64"/>
        <end position="91"/>
    </location>
</feature>
<dbReference type="SUPFAM" id="SSF81321">
    <property type="entry name" value="Family A G protein-coupled receptor-like"/>
    <property type="match status" value="1"/>
</dbReference>
<dbReference type="InParanoid" id="A0A6J2VP09"/>
<dbReference type="RefSeq" id="XP_030633802.1">
    <property type="nucleotide sequence ID" value="XM_030777942.1"/>
</dbReference>
<dbReference type="InterPro" id="IPR000276">
    <property type="entry name" value="GPCR_Rhodpsn"/>
</dbReference>
<dbReference type="InterPro" id="IPR000725">
    <property type="entry name" value="Olfact_rcpt"/>
</dbReference>
<gene>
    <name evidence="14" type="primary">LOC115814970</name>
</gene>
<dbReference type="PANTHER" id="PTHR26450:SF391">
    <property type="entry name" value="ODORANT RECEPTOR-RELATED"/>
    <property type="match status" value="1"/>
</dbReference>
<dbReference type="Pfam" id="PF13853">
    <property type="entry name" value="7tm_4"/>
    <property type="match status" value="1"/>
</dbReference>
<dbReference type="PANTHER" id="PTHR26450">
    <property type="entry name" value="OLFACTORY RECEPTOR 56B1-RELATED"/>
    <property type="match status" value="1"/>
</dbReference>
<feature type="transmembrane region" description="Helical" evidence="11">
    <location>
        <begin position="143"/>
        <end position="166"/>
    </location>
</feature>
<reference evidence="14" key="1">
    <citation type="submission" date="2025-08" db="UniProtKB">
        <authorList>
            <consortium name="RefSeq"/>
        </authorList>
    </citation>
    <scope>IDENTIFICATION</scope>
</reference>
<evidence type="ECO:0000256" key="4">
    <source>
        <dbReference type="ARBA" id="ARBA00022692"/>
    </source>
</evidence>
<evidence type="ECO:0000313" key="13">
    <source>
        <dbReference type="Proteomes" id="UP000504632"/>
    </source>
</evidence>
<dbReference type="PROSITE" id="PS50262">
    <property type="entry name" value="G_PROTEIN_RECEP_F1_2"/>
    <property type="match status" value="1"/>
</dbReference>
<evidence type="ECO:0000256" key="2">
    <source>
        <dbReference type="ARBA" id="ARBA00022475"/>
    </source>
</evidence>
<proteinExistence type="predicted"/>
<dbReference type="InterPro" id="IPR050402">
    <property type="entry name" value="OR51/52/56-like"/>
</dbReference>
<evidence type="ECO:0000256" key="7">
    <source>
        <dbReference type="ARBA" id="ARBA00023040"/>
    </source>
</evidence>
<organism evidence="13 14">
    <name type="scientific">Chanos chanos</name>
    <name type="common">Milkfish</name>
    <name type="synonym">Mugil chanos</name>
    <dbReference type="NCBI Taxonomy" id="29144"/>
    <lineage>
        <taxon>Eukaryota</taxon>
        <taxon>Metazoa</taxon>
        <taxon>Chordata</taxon>
        <taxon>Craniata</taxon>
        <taxon>Vertebrata</taxon>
        <taxon>Euteleostomi</taxon>
        <taxon>Actinopterygii</taxon>
        <taxon>Neopterygii</taxon>
        <taxon>Teleostei</taxon>
        <taxon>Ostariophysi</taxon>
        <taxon>Gonorynchiformes</taxon>
        <taxon>Chanidae</taxon>
        <taxon>Chanos</taxon>
    </lineage>
</organism>
<feature type="transmembrane region" description="Helical" evidence="11">
    <location>
        <begin position="240"/>
        <end position="262"/>
    </location>
</feature>
<dbReference type="Gene3D" id="1.20.1070.10">
    <property type="entry name" value="Rhodopsin 7-helix transmembrane proteins"/>
    <property type="match status" value="1"/>
</dbReference>
<evidence type="ECO:0000256" key="5">
    <source>
        <dbReference type="ARBA" id="ARBA00022725"/>
    </source>
</evidence>
<evidence type="ECO:0000256" key="11">
    <source>
        <dbReference type="SAM" id="Phobius"/>
    </source>
</evidence>
<evidence type="ECO:0000256" key="3">
    <source>
        <dbReference type="ARBA" id="ARBA00022606"/>
    </source>
</evidence>
<keyword evidence="2" id="KW-1003">Cell membrane</keyword>
<dbReference type="GO" id="GO:0004930">
    <property type="term" value="F:G protein-coupled receptor activity"/>
    <property type="evidence" value="ECO:0007669"/>
    <property type="project" value="UniProtKB-KW"/>
</dbReference>
<dbReference type="PRINTS" id="PR00245">
    <property type="entry name" value="OLFACTORYR"/>
</dbReference>
<accession>A0A6J2VP09</accession>
<evidence type="ECO:0000256" key="1">
    <source>
        <dbReference type="ARBA" id="ARBA00004651"/>
    </source>
</evidence>
<keyword evidence="6 11" id="KW-1133">Transmembrane helix</keyword>
<evidence type="ECO:0000256" key="10">
    <source>
        <dbReference type="ARBA" id="ARBA00023224"/>
    </source>
</evidence>
<dbReference type="GeneID" id="115814970"/>
<dbReference type="SMART" id="SM01381">
    <property type="entry name" value="7TM_GPCR_Srsx"/>
    <property type="match status" value="1"/>
</dbReference>
<keyword evidence="7" id="KW-0297">G-protein coupled receptor</keyword>
<sequence length="324" mass="36692">MLEYHLNNTSHTFFILNGFQSLDKWRPVLAAPFLLMFILSIIGNSVLSYIILTNRNLHSPMFVLIGLLAVDDLCIPLFAVSHMLLSFLFNLNTISLNGCLLEMFFTIFFQSFQSTILLWMALDRYFAICTPLYYHKHMAFPNFLKFIILPCLRNVTLVILVIGLAGSLSFCHTNVMDHCFCEHMALVQLACGDTSINNLVGLVGAFLVATADCVLIAVSYIIIFSTVIKSGQSHSKAINTCITHIIVMTVSLTLTLIAFMSYRIRNNLSSNNRILISLMYLLFPSCFNPIIYGVRIKEIRQQLLHIMRNRWIFPISGKPTNSIS</sequence>